<reference evidence="2 3" key="1">
    <citation type="submission" date="2021-03" db="EMBL/GenBank/DDBJ databases">
        <title>Complete genome of Polaribacter_sp.G4M1.</title>
        <authorList>
            <person name="Jeong S.W."/>
            <person name="Bae J.W."/>
        </authorList>
    </citation>
    <scope>NUCLEOTIDE SEQUENCE [LARGE SCALE GENOMIC DNA]</scope>
    <source>
        <strain evidence="2 3">G4M1</strain>
    </source>
</reference>
<evidence type="ECO:0000259" key="1">
    <source>
        <dbReference type="PROSITE" id="PS50846"/>
    </source>
</evidence>
<evidence type="ECO:0000313" key="2">
    <source>
        <dbReference type="EMBL" id="QTD37331.1"/>
    </source>
</evidence>
<protein>
    <submittedName>
        <fullName evidence="2">Heavy-metal-associated domain-containing protein</fullName>
    </submittedName>
</protein>
<dbReference type="SUPFAM" id="SSF55008">
    <property type="entry name" value="HMA, heavy metal-associated domain"/>
    <property type="match status" value="1"/>
</dbReference>
<dbReference type="RefSeq" id="WP_207971502.1">
    <property type="nucleotide sequence ID" value="NZ_CP071795.1"/>
</dbReference>
<sequence length="132" mass="14351">MKKAILSLAIMAATLFTGCKNEGKKETDANKTAVSKEMATTNISFGVRGNCGMCKRTIEKAAKNVEGVATANWDVDKKKIDVSYDDSKTNPMEIHKAIAASGYDTEKAKGDLDAYDNLPGCCKYDHSMEMNQ</sequence>
<dbReference type="PROSITE" id="PS51257">
    <property type="entry name" value="PROKAR_LIPOPROTEIN"/>
    <property type="match status" value="1"/>
</dbReference>
<dbReference type="InterPro" id="IPR036163">
    <property type="entry name" value="HMA_dom_sf"/>
</dbReference>
<evidence type="ECO:0000313" key="3">
    <source>
        <dbReference type="Proteomes" id="UP000663935"/>
    </source>
</evidence>
<dbReference type="Gene3D" id="3.30.70.100">
    <property type="match status" value="1"/>
</dbReference>
<dbReference type="Pfam" id="PF00403">
    <property type="entry name" value="HMA"/>
    <property type="match status" value="1"/>
</dbReference>
<proteinExistence type="predicted"/>
<name>A0ABX7ST56_9FLAO</name>
<dbReference type="CDD" id="cd00371">
    <property type="entry name" value="HMA"/>
    <property type="match status" value="1"/>
</dbReference>
<dbReference type="Proteomes" id="UP000663935">
    <property type="component" value="Chromosome"/>
</dbReference>
<accession>A0ABX7ST56</accession>
<dbReference type="PROSITE" id="PS50846">
    <property type="entry name" value="HMA_2"/>
    <property type="match status" value="1"/>
</dbReference>
<feature type="domain" description="HMA" evidence="1">
    <location>
        <begin position="38"/>
        <end position="106"/>
    </location>
</feature>
<dbReference type="EMBL" id="CP071795">
    <property type="protein sequence ID" value="QTD37331.1"/>
    <property type="molecule type" value="Genomic_DNA"/>
</dbReference>
<gene>
    <name evidence="2" type="ORF">JL193_14695</name>
</gene>
<keyword evidence="3" id="KW-1185">Reference proteome</keyword>
<dbReference type="InterPro" id="IPR006121">
    <property type="entry name" value="HMA_dom"/>
</dbReference>
<organism evidence="2 3">
    <name type="scientific">Polaribacter batillariae</name>
    <dbReference type="NCBI Taxonomy" id="2808900"/>
    <lineage>
        <taxon>Bacteria</taxon>
        <taxon>Pseudomonadati</taxon>
        <taxon>Bacteroidota</taxon>
        <taxon>Flavobacteriia</taxon>
        <taxon>Flavobacteriales</taxon>
        <taxon>Flavobacteriaceae</taxon>
    </lineage>
</organism>